<gene>
    <name evidence="4" type="ORF">EHS15_00220</name>
</gene>
<reference evidence="4" key="1">
    <citation type="journal article" date="2019" name="PLoS Negl. Trop. Dis.">
        <title>Revisiting the worldwide diversity of Leptospira species in the environment.</title>
        <authorList>
            <person name="Vincent A.T."/>
            <person name="Schiettekatte O."/>
            <person name="Bourhy P."/>
            <person name="Veyrier F.J."/>
            <person name="Picardeau M."/>
        </authorList>
    </citation>
    <scope>NUCLEOTIDE SEQUENCE [LARGE SCALE GENOMIC DNA]</scope>
    <source>
        <strain evidence="4">201300427</strain>
    </source>
</reference>
<accession>A0A4R9M2H6</accession>
<keyword evidence="1" id="KW-1133">Transmembrane helix</keyword>
<protein>
    <submittedName>
        <fullName evidence="4">Uncharacterized protein</fullName>
    </submittedName>
</protein>
<dbReference type="RefSeq" id="WP_135758519.1">
    <property type="nucleotide sequence ID" value="NZ_RQHW01000002.1"/>
</dbReference>
<evidence type="ECO:0000313" key="5">
    <source>
        <dbReference type="Proteomes" id="UP000298058"/>
    </source>
</evidence>
<organism evidence="4 5">
    <name type="scientific">Leptospira idonii</name>
    <dbReference type="NCBI Taxonomy" id="1193500"/>
    <lineage>
        <taxon>Bacteria</taxon>
        <taxon>Pseudomonadati</taxon>
        <taxon>Spirochaetota</taxon>
        <taxon>Spirochaetia</taxon>
        <taxon>Leptospirales</taxon>
        <taxon>Leptospiraceae</taxon>
        <taxon>Leptospira</taxon>
    </lineage>
</organism>
<evidence type="ECO:0000259" key="3">
    <source>
        <dbReference type="Pfam" id="PF23357"/>
    </source>
</evidence>
<sequence length="535" mass="61049">MNWNRPGLFVFQLVLAFFLSNLLISHLILRKDISSSNRLTISEQTNSLLTSIRRPLSVDAFYSSDLPPEYNVRRDLIREYLNEIAGRNPEYIKIVFHDPDASAEIRKKANDMGLSPNEIRKSSETSQSFQEVYMGIAVHYDSETEILSDYFFVEEAESQFVRALRKLSQKNKEPSLAISIDPGVFSFPEPGDGSGKDTWGVFYHQALVKEYGNPALVRLNDAKIPDSIRLLFVIGSPEWTGKGKLHLEEFLARGGRMIFLASSMQFKIEPVRNKNGLSFEKGSQATPNAGLGFWNDLLIHYGITVGTDLIFDFEHPVPVANGADHSGWSSKTQYYPLWQFLYKNSGNLHESNFLTDKTEFLILPWSSGIRIDPTKQPNIKYEVLIKSDLEAIRKENLFSVSQNQNFLDRSLEASRVPMGVLLEGKLNPLDSRIKSALPTKMIFFASPYFVSDILALPEFRTYLREANVPFLLNSIDYLLDENQYLITRKQSPAVLPLRAFSQKERNLYTFFNLAFIPGIIVIFAVRRIKRRNSGR</sequence>
<dbReference type="OrthoDB" id="9794512at2"/>
<feature type="domain" description="DUF7088" evidence="3">
    <location>
        <begin position="36"/>
        <end position="138"/>
    </location>
</feature>
<evidence type="ECO:0000259" key="2">
    <source>
        <dbReference type="Pfam" id="PF09822"/>
    </source>
</evidence>
<dbReference type="Pfam" id="PF23357">
    <property type="entry name" value="DUF7088"/>
    <property type="match status" value="1"/>
</dbReference>
<keyword evidence="1" id="KW-0472">Membrane</keyword>
<dbReference type="Proteomes" id="UP000298058">
    <property type="component" value="Unassembled WGS sequence"/>
</dbReference>
<keyword evidence="5" id="KW-1185">Reference proteome</keyword>
<evidence type="ECO:0000313" key="4">
    <source>
        <dbReference type="EMBL" id="TGN20984.1"/>
    </source>
</evidence>
<keyword evidence="1" id="KW-0812">Transmembrane</keyword>
<evidence type="ECO:0000256" key="1">
    <source>
        <dbReference type="SAM" id="Phobius"/>
    </source>
</evidence>
<dbReference type="AlphaFoldDB" id="A0A4R9M2H6"/>
<comment type="caution">
    <text evidence="4">The sequence shown here is derived from an EMBL/GenBank/DDBJ whole genome shotgun (WGS) entry which is preliminary data.</text>
</comment>
<name>A0A4R9M2H6_9LEPT</name>
<dbReference type="Pfam" id="PF09822">
    <property type="entry name" value="ABC_transp_aux"/>
    <property type="match status" value="1"/>
</dbReference>
<feature type="transmembrane region" description="Helical" evidence="1">
    <location>
        <begin position="507"/>
        <end position="525"/>
    </location>
</feature>
<dbReference type="InterPro" id="IPR019196">
    <property type="entry name" value="ABC_transp_unknown"/>
</dbReference>
<feature type="domain" description="ABC-type uncharacterised transport system" evidence="2">
    <location>
        <begin position="214"/>
        <end position="473"/>
    </location>
</feature>
<proteinExistence type="predicted"/>
<dbReference type="EMBL" id="RQHW01000002">
    <property type="protein sequence ID" value="TGN20984.1"/>
    <property type="molecule type" value="Genomic_DNA"/>
</dbReference>
<dbReference type="InterPro" id="IPR055396">
    <property type="entry name" value="DUF7088"/>
</dbReference>